<evidence type="ECO:0000313" key="3">
    <source>
        <dbReference type="Proteomes" id="UP000324800"/>
    </source>
</evidence>
<sequence>MEIELNNSQSRLIINNCNFINCEIDSSYENAPHGGALSIRLSNGAQTYISNSTFKECKAEFEGSGIYSDIFSGAKLTIDGQCQFIDCNRSGSGLLAGIFLPNAQLTLEDCIFRGCQINGGAVIFMFDYGVANLNKVIFENCSSRYGGGISLYPDSYQSRQVINGSTFNNCRATIGGGIYFEYNSNYTLEFINTTFFNCTAQYGGGLQYLLLYIVLWFWQEQSQACVLWYVFLNGVNAQENVFLVVVLAQENAVQDVVNAQQNVVLDVVNSQENVVLIAVQDVLIVVQNAVLIVIVNQANFTKSIYSSVQFKFFAVFNHSYSHQYIICLNMDLVSQQQLG</sequence>
<name>A0A5J4X7M6_9EUKA</name>
<organism evidence="2 3">
    <name type="scientific">Streblomastix strix</name>
    <dbReference type="NCBI Taxonomy" id="222440"/>
    <lineage>
        <taxon>Eukaryota</taxon>
        <taxon>Metamonada</taxon>
        <taxon>Preaxostyla</taxon>
        <taxon>Oxymonadida</taxon>
        <taxon>Streblomastigidae</taxon>
        <taxon>Streblomastix</taxon>
    </lineage>
</organism>
<dbReference type="Proteomes" id="UP000324800">
    <property type="component" value="Unassembled WGS sequence"/>
</dbReference>
<evidence type="ECO:0000259" key="1">
    <source>
        <dbReference type="Pfam" id="PF13229"/>
    </source>
</evidence>
<gene>
    <name evidence="2" type="ORF">EZS28_001256</name>
</gene>
<dbReference type="InterPro" id="IPR039448">
    <property type="entry name" value="Beta_helix"/>
</dbReference>
<reference evidence="2 3" key="1">
    <citation type="submission" date="2019-03" db="EMBL/GenBank/DDBJ databases">
        <title>Single cell metagenomics reveals metabolic interactions within the superorganism composed of flagellate Streblomastix strix and complex community of Bacteroidetes bacteria on its surface.</title>
        <authorList>
            <person name="Treitli S.C."/>
            <person name="Kolisko M."/>
            <person name="Husnik F."/>
            <person name="Keeling P."/>
            <person name="Hampl V."/>
        </authorList>
    </citation>
    <scope>NUCLEOTIDE SEQUENCE [LARGE SCALE GENOMIC DNA]</scope>
    <source>
        <strain evidence="2">ST1C</strain>
    </source>
</reference>
<proteinExistence type="predicted"/>
<evidence type="ECO:0000313" key="2">
    <source>
        <dbReference type="EMBL" id="KAA6403207.1"/>
    </source>
</evidence>
<comment type="caution">
    <text evidence="2">The sequence shown here is derived from an EMBL/GenBank/DDBJ whole genome shotgun (WGS) entry which is preliminary data.</text>
</comment>
<feature type="domain" description="Right handed beta helix" evidence="1">
    <location>
        <begin position="39"/>
        <end position="205"/>
    </location>
</feature>
<dbReference type="InterPro" id="IPR011050">
    <property type="entry name" value="Pectin_lyase_fold/virulence"/>
</dbReference>
<dbReference type="Pfam" id="PF13229">
    <property type="entry name" value="Beta_helix"/>
    <property type="match status" value="1"/>
</dbReference>
<dbReference type="AlphaFoldDB" id="A0A5J4X7M6"/>
<dbReference type="EMBL" id="SNRW01000126">
    <property type="protein sequence ID" value="KAA6403207.1"/>
    <property type="molecule type" value="Genomic_DNA"/>
</dbReference>
<dbReference type="SUPFAM" id="SSF51126">
    <property type="entry name" value="Pectin lyase-like"/>
    <property type="match status" value="1"/>
</dbReference>
<dbReference type="OrthoDB" id="10693253at2759"/>
<accession>A0A5J4X7M6</accession>
<protein>
    <recommendedName>
        <fullName evidence="1">Right handed beta helix domain-containing protein</fullName>
    </recommendedName>
</protein>